<evidence type="ECO:0000256" key="4">
    <source>
        <dbReference type="ARBA" id="ARBA00022692"/>
    </source>
</evidence>
<comment type="caution">
    <text evidence="13">The sequence shown here is derived from an EMBL/GenBank/DDBJ whole genome shotgun (WGS) entry which is preliminary data.</text>
</comment>
<evidence type="ECO:0000256" key="10">
    <source>
        <dbReference type="SAM" id="Phobius"/>
    </source>
</evidence>
<keyword evidence="6 10" id="KW-1133">Transmembrane helix</keyword>
<evidence type="ECO:0000256" key="1">
    <source>
        <dbReference type="ARBA" id="ARBA00004370"/>
    </source>
</evidence>
<evidence type="ECO:0000256" key="11">
    <source>
        <dbReference type="SAM" id="SignalP"/>
    </source>
</evidence>
<proteinExistence type="predicted"/>
<feature type="binding site" description="covalent" evidence="9">
    <location>
        <position position="63"/>
    </location>
    <ligand>
        <name>heme c</name>
        <dbReference type="ChEBI" id="CHEBI:61717"/>
    </ligand>
</feature>
<comment type="subcellular location">
    <subcellularLocation>
        <location evidence="1">Membrane</location>
    </subcellularLocation>
</comment>
<keyword evidence="4 10" id="KW-0812">Transmembrane</keyword>
<evidence type="ECO:0000313" key="13">
    <source>
        <dbReference type="EMBL" id="MCQ8185255.1"/>
    </source>
</evidence>
<dbReference type="Gene3D" id="1.20.5.100">
    <property type="entry name" value="Cytochrome c1, transmembrane anchor, C-terminal"/>
    <property type="match status" value="1"/>
</dbReference>
<evidence type="ECO:0000259" key="12">
    <source>
        <dbReference type="PROSITE" id="PS51007"/>
    </source>
</evidence>
<keyword evidence="14" id="KW-1185">Reference proteome</keyword>
<dbReference type="SUPFAM" id="SSF46626">
    <property type="entry name" value="Cytochrome c"/>
    <property type="match status" value="1"/>
</dbReference>
<sequence>MTIKRILGAAAIAAAAIPGAAFAAGAVKAYKSPEWYWDGPFGRYDAAAMQRGFQVYREVCASCHSMKLIAFRHLGEAGAPFHLEECPAELGLPDSVDCSDPAQNPIIRSLAAEYTITDGPDEAGDMFERPGLPADYFPSPFANPQQAAAANGGAYPPDQSLIVKGRVDGANYIYSLLTGYPDEPLNTIEVPAGQYYNPYYPGDTLSLMKEEYLHDGHIDEEAVRRDEDPKYVSSDGHVYGGAFKMAAPLSDGIVTYEDGTPETVEQYAKDVVSFLQWASEPKLEERKGMGTYVMAYLFIFAAVTYGSYRQIWKSVEH</sequence>
<dbReference type="GO" id="GO:0016020">
    <property type="term" value="C:membrane"/>
    <property type="evidence" value="ECO:0007669"/>
    <property type="project" value="UniProtKB-SubCell"/>
</dbReference>
<evidence type="ECO:0000313" key="14">
    <source>
        <dbReference type="Proteomes" id="UP001142610"/>
    </source>
</evidence>
<dbReference type="GO" id="GO:0046872">
    <property type="term" value="F:metal ion binding"/>
    <property type="evidence" value="ECO:0007669"/>
    <property type="project" value="UniProtKB-KW"/>
</dbReference>
<evidence type="ECO:0000256" key="3">
    <source>
        <dbReference type="ARBA" id="ARBA00022617"/>
    </source>
</evidence>
<dbReference type="GO" id="GO:0009055">
    <property type="term" value="F:electron transfer activity"/>
    <property type="evidence" value="ECO:0007669"/>
    <property type="project" value="InterPro"/>
</dbReference>
<dbReference type="PROSITE" id="PS51007">
    <property type="entry name" value="CYTC"/>
    <property type="match status" value="1"/>
</dbReference>
<dbReference type="RefSeq" id="WP_256619124.1">
    <property type="nucleotide sequence ID" value="NZ_JANIBC010000004.1"/>
</dbReference>
<dbReference type="Pfam" id="PF02167">
    <property type="entry name" value="Cytochrom_C1"/>
    <property type="match status" value="1"/>
</dbReference>
<keyword evidence="11" id="KW-0732">Signal</keyword>
<name>A0A9X2L8V6_9PROT</name>
<feature type="transmembrane region" description="Helical" evidence="10">
    <location>
        <begin position="289"/>
        <end position="308"/>
    </location>
</feature>
<accession>A0A9X2L8V6</accession>
<dbReference type="GO" id="GO:0020037">
    <property type="term" value="F:heme binding"/>
    <property type="evidence" value="ECO:0007669"/>
    <property type="project" value="InterPro"/>
</dbReference>
<keyword evidence="7 9" id="KW-0408">Iron</keyword>
<gene>
    <name evidence="13" type="ORF">NOG11_07600</name>
</gene>
<comment type="cofactor">
    <cofactor evidence="9">
        <name>heme c</name>
        <dbReference type="ChEBI" id="CHEBI:61717"/>
    </cofactor>
    <text evidence="9">Binds 1 heme c group covalently per subunit.</text>
</comment>
<feature type="binding site" description="covalent" evidence="9">
    <location>
        <position position="64"/>
    </location>
    <ligand>
        <name>heme c</name>
        <dbReference type="ChEBI" id="CHEBI:61717"/>
    </ligand>
</feature>
<dbReference type="EMBL" id="JANIBC010000004">
    <property type="protein sequence ID" value="MCQ8185255.1"/>
    <property type="molecule type" value="Genomic_DNA"/>
</dbReference>
<protein>
    <recommendedName>
        <fullName evidence="2">Cytochrome c1</fullName>
    </recommendedName>
</protein>
<dbReference type="Gene3D" id="1.10.760.10">
    <property type="entry name" value="Cytochrome c-like domain"/>
    <property type="match status" value="1"/>
</dbReference>
<evidence type="ECO:0000256" key="5">
    <source>
        <dbReference type="ARBA" id="ARBA00022723"/>
    </source>
</evidence>
<organism evidence="13 14">
    <name type="scientific">Parvularcula maris</name>
    <dbReference type="NCBI Taxonomy" id="2965077"/>
    <lineage>
        <taxon>Bacteria</taxon>
        <taxon>Pseudomonadati</taxon>
        <taxon>Pseudomonadota</taxon>
        <taxon>Alphaproteobacteria</taxon>
        <taxon>Parvularculales</taxon>
        <taxon>Parvularculaceae</taxon>
        <taxon>Parvularcula</taxon>
    </lineage>
</organism>
<dbReference type="AlphaFoldDB" id="A0A9X2L8V6"/>
<feature type="binding site" description="covalent" evidence="9">
    <location>
        <position position="60"/>
    </location>
    <ligand>
        <name>heme c</name>
        <dbReference type="ChEBI" id="CHEBI:61717"/>
    </ligand>
</feature>
<evidence type="ECO:0000256" key="6">
    <source>
        <dbReference type="ARBA" id="ARBA00022989"/>
    </source>
</evidence>
<dbReference type="InterPro" id="IPR036909">
    <property type="entry name" value="Cyt_c-like_dom_sf"/>
</dbReference>
<dbReference type="Proteomes" id="UP001142610">
    <property type="component" value="Unassembled WGS sequence"/>
</dbReference>
<feature type="chain" id="PRO_5040741914" description="Cytochrome c1" evidence="11">
    <location>
        <begin position="24"/>
        <end position="317"/>
    </location>
</feature>
<reference evidence="13" key="1">
    <citation type="submission" date="2022-07" db="EMBL/GenBank/DDBJ databases">
        <title>Parvularcula maris sp. nov., an algicidal bacterium isolated from seawater.</title>
        <authorList>
            <person name="Li F."/>
        </authorList>
    </citation>
    <scope>NUCLEOTIDE SEQUENCE</scope>
    <source>
        <strain evidence="13">BGMRC 0090</strain>
    </source>
</reference>
<evidence type="ECO:0000256" key="7">
    <source>
        <dbReference type="ARBA" id="ARBA00023004"/>
    </source>
</evidence>
<dbReference type="InterPro" id="IPR009056">
    <property type="entry name" value="Cyt_c-like_dom"/>
</dbReference>
<keyword evidence="5 9" id="KW-0479">Metal-binding</keyword>
<feature type="signal peptide" evidence="11">
    <location>
        <begin position="1"/>
        <end position="23"/>
    </location>
</feature>
<dbReference type="PANTHER" id="PTHR10266">
    <property type="entry name" value="CYTOCHROME C1"/>
    <property type="match status" value="1"/>
</dbReference>
<keyword evidence="8 10" id="KW-0472">Membrane</keyword>
<dbReference type="InterPro" id="IPR002326">
    <property type="entry name" value="Cyt_c1"/>
</dbReference>
<evidence type="ECO:0000256" key="2">
    <source>
        <dbReference type="ARBA" id="ARBA00016165"/>
    </source>
</evidence>
<dbReference type="PANTHER" id="PTHR10266:SF3">
    <property type="entry name" value="CYTOCHROME C1, HEME PROTEIN, MITOCHONDRIAL"/>
    <property type="match status" value="1"/>
</dbReference>
<feature type="domain" description="Cytochrome c" evidence="12">
    <location>
        <begin position="47"/>
        <end position="177"/>
    </location>
</feature>
<evidence type="ECO:0000256" key="8">
    <source>
        <dbReference type="ARBA" id="ARBA00023136"/>
    </source>
</evidence>
<evidence type="ECO:0000256" key="9">
    <source>
        <dbReference type="PIRSR" id="PIRSR602326-1"/>
    </source>
</evidence>
<dbReference type="PRINTS" id="PR00603">
    <property type="entry name" value="CYTOCHROMEC1"/>
</dbReference>
<keyword evidence="3 9" id="KW-0349">Heme</keyword>